<dbReference type="InterPro" id="IPR011006">
    <property type="entry name" value="CheY-like_superfamily"/>
</dbReference>
<dbReference type="InterPro" id="IPR001789">
    <property type="entry name" value="Sig_transdc_resp-reg_receiver"/>
</dbReference>
<reference evidence="4 5" key="1">
    <citation type="submission" date="2008-05" db="EMBL/GenBank/DDBJ databases">
        <title>Complete sequence of chromosome of Geobacter lovleyi SZ.</title>
        <authorList>
            <consortium name="US DOE Joint Genome Institute"/>
            <person name="Lucas S."/>
            <person name="Copeland A."/>
            <person name="Lapidus A."/>
            <person name="Glavina del Rio T."/>
            <person name="Dalin E."/>
            <person name="Tice H."/>
            <person name="Bruce D."/>
            <person name="Goodwin L."/>
            <person name="Pitluck S."/>
            <person name="Chertkov O."/>
            <person name="Meincke L."/>
            <person name="Brettin T."/>
            <person name="Detter J.C."/>
            <person name="Han C."/>
            <person name="Tapia R."/>
            <person name="Kuske C.R."/>
            <person name="Schmutz J."/>
            <person name="Larimer F."/>
            <person name="Land M."/>
            <person name="Hauser L."/>
            <person name="Kyrpides N."/>
            <person name="Mikhailova N."/>
            <person name="Sung Y."/>
            <person name="Fletcher K.E."/>
            <person name="Ritalahti K.M."/>
            <person name="Loeffler F.E."/>
            <person name="Richardson P."/>
        </authorList>
    </citation>
    <scope>NUCLEOTIDE SEQUENCE [LARGE SCALE GENOMIC DNA]</scope>
    <source>
        <strain evidence="5">ATCC BAA-1151 / DSM 17278 / SZ</strain>
    </source>
</reference>
<dbReference type="PROSITE" id="PS50110">
    <property type="entry name" value="RESPONSE_REGULATORY"/>
    <property type="match status" value="1"/>
</dbReference>
<dbReference type="PANTHER" id="PTHR44591">
    <property type="entry name" value="STRESS RESPONSE REGULATOR PROTEIN 1"/>
    <property type="match status" value="1"/>
</dbReference>
<dbReference type="STRING" id="398767.Glov_1568"/>
<dbReference type="AlphaFoldDB" id="B3E9K8"/>
<dbReference type="PANTHER" id="PTHR44591:SF19">
    <property type="entry name" value="TWO-COMPONENT RESPONSE REGULATOR-RELATED"/>
    <property type="match status" value="1"/>
</dbReference>
<keyword evidence="1 2" id="KW-0597">Phosphoprotein</keyword>
<sequence length="262" mass="29405">MKADTRILLVDDEQSVLNALHRFFRRSGYQVISCTSGRDGLTLLESSEPFQLVISDYRMPEMNGVEFLKAVRIRWPDTVRMVLSGFADTSAIISATNEGNIYKFIPKPWDEEFLLQSVQEAIEIHAANRRSKEQLQALSESIDCLDLLHTKNLNNQTITISAYHTLLDQMPVGLIGIDRNSEVVSMNERARLILGLSVAPLGESATSVLNGIYDAVLRHYIPKQENCIITVNEKQIRVLTKFLQEGKSDGVMLILVLLEEGG</sequence>
<organism evidence="4 5">
    <name type="scientific">Trichlorobacter lovleyi (strain ATCC BAA-1151 / DSM 17278 / SZ)</name>
    <name type="common">Geobacter lovleyi</name>
    <dbReference type="NCBI Taxonomy" id="398767"/>
    <lineage>
        <taxon>Bacteria</taxon>
        <taxon>Pseudomonadati</taxon>
        <taxon>Thermodesulfobacteriota</taxon>
        <taxon>Desulfuromonadia</taxon>
        <taxon>Geobacterales</taxon>
        <taxon>Geobacteraceae</taxon>
        <taxon>Trichlorobacter</taxon>
    </lineage>
</organism>
<dbReference type="EMBL" id="CP001089">
    <property type="protein sequence ID" value="ACD95284.1"/>
    <property type="molecule type" value="Genomic_DNA"/>
</dbReference>
<feature type="domain" description="Response regulatory" evidence="3">
    <location>
        <begin position="6"/>
        <end position="122"/>
    </location>
</feature>
<dbReference type="eggNOG" id="COG3437">
    <property type="taxonomic scope" value="Bacteria"/>
</dbReference>
<name>B3E9K8_TRIL1</name>
<dbReference type="OrthoDB" id="5392850at2"/>
<gene>
    <name evidence="4" type="ordered locus">Glov_1568</name>
</gene>
<dbReference type="SMART" id="SM00448">
    <property type="entry name" value="REC"/>
    <property type="match status" value="1"/>
</dbReference>
<protein>
    <submittedName>
        <fullName evidence="4">Response regulator receiver protein</fullName>
    </submittedName>
</protein>
<proteinExistence type="predicted"/>
<dbReference type="InterPro" id="IPR050595">
    <property type="entry name" value="Bact_response_regulator"/>
</dbReference>
<evidence type="ECO:0000256" key="2">
    <source>
        <dbReference type="PROSITE-ProRule" id="PRU00169"/>
    </source>
</evidence>
<feature type="modified residue" description="4-aspartylphosphate" evidence="2">
    <location>
        <position position="56"/>
    </location>
</feature>
<dbReference type="Proteomes" id="UP000002420">
    <property type="component" value="Chromosome"/>
</dbReference>
<dbReference type="RefSeq" id="WP_012469626.1">
    <property type="nucleotide sequence ID" value="NC_010814.1"/>
</dbReference>
<keyword evidence="5" id="KW-1185">Reference proteome</keyword>
<accession>B3E9K8</accession>
<dbReference type="Pfam" id="PF13188">
    <property type="entry name" value="PAS_8"/>
    <property type="match status" value="1"/>
</dbReference>
<dbReference type="Gene3D" id="3.30.450.20">
    <property type="entry name" value="PAS domain"/>
    <property type="match status" value="1"/>
</dbReference>
<evidence type="ECO:0000313" key="5">
    <source>
        <dbReference type="Proteomes" id="UP000002420"/>
    </source>
</evidence>
<dbReference type="KEGG" id="glo:Glov_1568"/>
<dbReference type="GO" id="GO:0000160">
    <property type="term" value="P:phosphorelay signal transduction system"/>
    <property type="evidence" value="ECO:0007669"/>
    <property type="project" value="InterPro"/>
</dbReference>
<evidence type="ECO:0000313" key="4">
    <source>
        <dbReference type="EMBL" id="ACD95284.1"/>
    </source>
</evidence>
<dbReference type="Pfam" id="PF00072">
    <property type="entry name" value="Response_reg"/>
    <property type="match status" value="1"/>
</dbReference>
<evidence type="ECO:0000259" key="3">
    <source>
        <dbReference type="PROSITE" id="PS50110"/>
    </source>
</evidence>
<dbReference type="HOGENOM" id="CLU_081249_0_0_7"/>
<evidence type="ECO:0000256" key="1">
    <source>
        <dbReference type="ARBA" id="ARBA00022553"/>
    </source>
</evidence>
<dbReference type="InterPro" id="IPR000014">
    <property type="entry name" value="PAS"/>
</dbReference>
<dbReference type="Gene3D" id="3.40.50.2300">
    <property type="match status" value="1"/>
</dbReference>
<dbReference type="SUPFAM" id="SSF52172">
    <property type="entry name" value="CheY-like"/>
    <property type="match status" value="1"/>
</dbReference>
<dbReference type="CDD" id="cd17569">
    <property type="entry name" value="REC_HupR-like"/>
    <property type="match status" value="1"/>
</dbReference>